<dbReference type="OrthoDB" id="8613538at2"/>
<dbReference type="PANTHER" id="PTHR35936:SF19">
    <property type="entry name" value="AMINO-ACID-BINDING PROTEIN YXEM-RELATED"/>
    <property type="match status" value="1"/>
</dbReference>
<dbReference type="InterPro" id="IPR001320">
    <property type="entry name" value="Iontro_rcpt_C"/>
</dbReference>
<keyword evidence="9" id="KW-1185">Reference proteome</keyword>
<dbReference type="GO" id="GO:0016020">
    <property type="term" value="C:membrane"/>
    <property type="evidence" value="ECO:0007669"/>
    <property type="project" value="InterPro"/>
</dbReference>
<dbReference type="InterPro" id="IPR018313">
    <property type="entry name" value="SBP_3_CS"/>
</dbReference>
<dbReference type="SMART" id="SM00079">
    <property type="entry name" value="PBPe"/>
    <property type="match status" value="1"/>
</dbReference>
<dbReference type="InterPro" id="IPR001638">
    <property type="entry name" value="Solute-binding_3/MltF_N"/>
</dbReference>
<feature type="domain" description="Solute-binding protein family 3/N-terminal" evidence="6">
    <location>
        <begin position="46"/>
        <end position="265"/>
    </location>
</feature>
<evidence type="ECO:0000256" key="5">
    <source>
        <dbReference type="SAM" id="SignalP"/>
    </source>
</evidence>
<feature type="signal peptide" evidence="5">
    <location>
        <begin position="1"/>
        <end position="20"/>
    </location>
</feature>
<dbReference type="PROSITE" id="PS51257">
    <property type="entry name" value="PROKAR_LIPOPROTEIN"/>
    <property type="match status" value="1"/>
</dbReference>
<comment type="similarity">
    <text evidence="2 4">Belongs to the bacterial solute-binding protein 3 family.</text>
</comment>
<evidence type="ECO:0000256" key="1">
    <source>
        <dbReference type="ARBA" id="ARBA00004196"/>
    </source>
</evidence>
<dbReference type="PANTHER" id="PTHR35936">
    <property type="entry name" value="MEMBRANE-BOUND LYTIC MUREIN TRANSGLYCOSYLASE F"/>
    <property type="match status" value="1"/>
</dbReference>
<dbReference type="AlphaFoldDB" id="I9B5Y8"/>
<sequence length="268" mass="30077" precursor="true">MKKRNLGIFLIFLLTVFAIGCSSQQTTKVEETKKQTLLETIHHRGTIKVGTEGTYPPFTFKNEKGELEGFDVDIINEVAKRLHVKAEFVPTEWKAMFVGLDSERFDVIANQVSINEKRLEKYDFSAPYTVSGAQIIINKDTTDINTVEDFKGRKIGVTQGSNWEEIAKKAGANIQHYKGANEIFADVAAKRIEGSVNDRLYIAEYLLKNPNPNLKVGGKTFDTAKMGFAFRKGSPELIEAVDKALQEIQADGTYLKISQKWFGEDVSK</sequence>
<reference evidence="8 9" key="1">
    <citation type="journal article" date="2012" name="J. Bacteriol.">
        <title>Draft Genome Sequences for Two Metal-Reducing Pelosinus fermentans Strains Isolated from a Cr(VI)-Contaminated Site and for Type Strain R7.</title>
        <authorList>
            <person name="Brown S.D."/>
            <person name="Podar M."/>
            <person name="Klingeman D.M."/>
            <person name="Johnson C.M."/>
            <person name="Yang Z.K."/>
            <person name="Utturkar S.M."/>
            <person name="Land M.L."/>
            <person name="Mosher J.J."/>
            <person name="Hurt R.A.Jr."/>
            <person name="Phelps T.J."/>
            <person name="Palumbo A.V."/>
            <person name="Arkin A.P."/>
            <person name="Hazen T.C."/>
            <person name="Elias D.A."/>
        </authorList>
    </citation>
    <scope>NUCLEOTIDE SEQUENCE [LARGE SCALE GENOMIC DNA]</scope>
    <source>
        <strain evidence="8 9">B4</strain>
    </source>
</reference>
<gene>
    <name evidence="8" type="ORF">FB4_2161</name>
</gene>
<comment type="subcellular location">
    <subcellularLocation>
        <location evidence="1">Cell envelope</location>
    </subcellularLocation>
</comment>
<keyword evidence="3 5" id="KW-0732">Signal</keyword>
<evidence type="ECO:0000259" key="7">
    <source>
        <dbReference type="SMART" id="SM00079"/>
    </source>
</evidence>
<dbReference type="PATRIC" id="fig|1149862.3.peg.436"/>
<dbReference type="SUPFAM" id="SSF53850">
    <property type="entry name" value="Periplasmic binding protein-like II"/>
    <property type="match status" value="1"/>
</dbReference>
<dbReference type="Pfam" id="PF00497">
    <property type="entry name" value="SBP_bac_3"/>
    <property type="match status" value="1"/>
</dbReference>
<accession>I9B5Y8</accession>
<evidence type="ECO:0000313" key="9">
    <source>
        <dbReference type="Proteomes" id="UP000004324"/>
    </source>
</evidence>
<evidence type="ECO:0000256" key="2">
    <source>
        <dbReference type="ARBA" id="ARBA00010333"/>
    </source>
</evidence>
<protein>
    <submittedName>
        <fullName evidence="8">ABC-type transporter, periplasmic subunit family 3</fullName>
    </submittedName>
</protein>
<name>I9B5Y8_9FIRM</name>
<evidence type="ECO:0000256" key="3">
    <source>
        <dbReference type="ARBA" id="ARBA00022729"/>
    </source>
</evidence>
<dbReference type="EMBL" id="AKVJ01000006">
    <property type="protein sequence ID" value="EIW20542.1"/>
    <property type="molecule type" value="Genomic_DNA"/>
</dbReference>
<proteinExistence type="inferred from homology"/>
<dbReference type="SMART" id="SM00062">
    <property type="entry name" value="PBPb"/>
    <property type="match status" value="1"/>
</dbReference>
<dbReference type="GO" id="GO:0015276">
    <property type="term" value="F:ligand-gated monoatomic ion channel activity"/>
    <property type="evidence" value="ECO:0007669"/>
    <property type="project" value="InterPro"/>
</dbReference>
<comment type="caution">
    <text evidence="8">The sequence shown here is derived from an EMBL/GenBank/DDBJ whole genome shotgun (WGS) entry which is preliminary data.</text>
</comment>
<evidence type="ECO:0000313" key="8">
    <source>
        <dbReference type="EMBL" id="EIW20542.1"/>
    </source>
</evidence>
<dbReference type="CDD" id="cd13626">
    <property type="entry name" value="PBP2_Cystine_like"/>
    <property type="match status" value="1"/>
</dbReference>
<organism evidence="8 9">
    <name type="scientific">Pelosinus fermentans B4</name>
    <dbReference type="NCBI Taxonomy" id="1149862"/>
    <lineage>
        <taxon>Bacteria</taxon>
        <taxon>Bacillati</taxon>
        <taxon>Bacillota</taxon>
        <taxon>Negativicutes</taxon>
        <taxon>Selenomonadales</taxon>
        <taxon>Sporomusaceae</taxon>
        <taxon>Pelosinus</taxon>
    </lineage>
</organism>
<feature type="chain" id="PRO_5039593007" evidence="5">
    <location>
        <begin position="21"/>
        <end position="268"/>
    </location>
</feature>
<dbReference type="RefSeq" id="WP_007930904.1">
    <property type="nucleotide sequence ID" value="NZ_AKVJ01000006.1"/>
</dbReference>
<evidence type="ECO:0000259" key="6">
    <source>
        <dbReference type="SMART" id="SM00062"/>
    </source>
</evidence>
<dbReference type="PROSITE" id="PS01039">
    <property type="entry name" value="SBP_BACTERIAL_3"/>
    <property type="match status" value="1"/>
</dbReference>
<evidence type="ECO:0000256" key="4">
    <source>
        <dbReference type="RuleBase" id="RU003744"/>
    </source>
</evidence>
<dbReference type="Proteomes" id="UP000004324">
    <property type="component" value="Unassembled WGS sequence"/>
</dbReference>
<feature type="domain" description="Ionotropic glutamate receptor C-terminal" evidence="7">
    <location>
        <begin position="46"/>
        <end position="264"/>
    </location>
</feature>
<dbReference type="GO" id="GO:0030313">
    <property type="term" value="C:cell envelope"/>
    <property type="evidence" value="ECO:0007669"/>
    <property type="project" value="UniProtKB-SubCell"/>
</dbReference>
<dbReference type="Gene3D" id="3.40.190.10">
    <property type="entry name" value="Periplasmic binding protein-like II"/>
    <property type="match status" value="2"/>
</dbReference>